<name>A0A2X0SDM3_9PROT</name>
<accession>A0A2X0SDM3</accession>
<protein>
    <recommendedName>
        <fullName evidence="3">Coiled coil domain-containing protein</fullName>
    </recommendedName>
</protein>
<sequence>MEIQDAYKKKLAAQLKEWGAQIDLLEAKMDNVGADIKVKHAREIQELRAKQRAASEKMEELANAGGEAWEQVKGKAETIWDDLKSGIASAHEKFK</sequence>
<proteinExistence type="predicted"/>
<dbReference type="AlphaFoldDB" id="A0A2X0SDM3"/>
<evidence type="ECO:0000256" key="1">
    <source>
        <dbReference type="SAM" id="Coils"/>
    </source>
</evidence>
<dbReference type="SUPFAM" id="SSF58113">
    <property type="entry name" value="Apolipoprotein A-I"/>
    <property type="match status" value="1"/>
</dbReference>
<evidence type="ECO:0008006" key="3">
    <source>
        <dbReference type="Google" id="ProtNLM"/>
    </source>
</evidence>
<dbReference type="EMBL" id="LS423452">
    <property type="protein sequence ID" value="SPS05491.1"/>
    <property type="molecule type" value="Genomic_DNA"/>
</dbReference>
<keyword evidence="1" id="KW-0175">Coiled coil</keyword>
<gene>
    <name evidence="2" type="ORF">NITFAB_1081</name>
</gene>
<feature type="coiled-coil region" evidence="1">
    <location>
        <begin position="8"/>
        <end position="64"/>
    </location>
</feature>
<reference evidence="2" key="1">
    <citation type="submission" date="2018-05" db="EMBL/GenBank/DDBJ databases">
        <authorList>
            <person name="Lanie J.A."/>
            <person name="Ng W.-L."/>
            <person name="Kazmierczak K.M."/>
            <person name="Andrzejewski T.M."/>
            <person name="Davidsen T.M."/>
            <person name="Wayne K.J."/>
            <person name="Tettelin H."/>
            <person name="Glass J.I."/>
            <person name="Rusch D."/>
            <person name="Podicherti R."/>
            <person name="Tsui H.-C.T."/>
            <person name="Winkler M.E."/>
        </authorList>
    </citation>
    <scope>NUCLEOTIDE SEQUENCE</scope>
    <source>
        <strain evidence="2">KNB</strain>
    </source>
</reference>
<organism evidence="2">
    <name type="scientific">Candidatus Nitrotoga fabula</name>
    <dbReference type="NCBI Taxonomy" id="2182327"/>
    <lineage>
        <taxon>Bacteria</taxon>
        <taxon>Pseudomonadati</taxon>
        <taxon>Pseudomonadota</taxon>
        <taxon>Betaproteobacteria</taxon>
        <taxon>Nitrosomonadales</taxon>
        <taxon>Gallionellaceae</taxon>
        <taxon>Candidatus Nitrotoga</taxon>
    </lineage>
</organism>
<evidence type="ECO:0000313" key="2">
    <source>
        <dbReference type="EMBL" id="SPS05491.1"/>
    </source>
</evidence>